<proteinExistence type="predicted"/>
<gene>
    <name evidence="2" type="ordered locus">Lxx20580</name>
</gene>
<evidence type="ECO:0000313" key="2">
    <source>
        <dbReference type="EMBL" id="AAT89765.1"/>
    </source>
</evidence>
<dbReference type="Proteomes" id="UP000001306">
    <property type="component" value="Chromosome"/>
</dbReference>
<organism evidence="2 3">
    <name type="scientific">Leifsonia xyli subsp. xyli (strain CTCB07)</name>
    <dbReference type="NCBI Taxonomy" id="281090"/>
    <lineage>
        <taxon>Bacteria</taxon>
        <taxon>Bacillati</taxon>
        <taxon>Actinomycetota</taxon>
        <taxon>Actinomycetes</taxon>
        <taxon>Micrococcales</taxon>
        <taxon>Microbacteriaceae</taxon>
        <taxon>Leifsonia</taxon>
    </lineage>
</organism>
<feature type="region of interest" description="Disordered" evidence="1">
    <location>
        <begin position="155"/>
        <end position="195"/>
    </location>
</feature>
<evidence type="ECO:0000256" key="1">
    <source>
        <dbReference type="SAM" id="MobiDB-lite"/>
    </source>
</evidence>
<name>Q6ACX9_LEIXX</name>
<reference evidence="2 3" key="1">
    <citation type="journal article" date="2004" name="Mol. Plant Microbe Interact.">
        <title>The genome sequence of the Gram-positive sugarcane pathogen Leifsonia xyli subsp. xyli.</title>
        <authorList>
            <person name="Monteiro-Vitorello C.B."/>
            <person name="Camargo L.E.A."/>
            <person name="Van Sluys M.A."/>
            <person name="Kitajima J.P."/>
            <person name="Truffi D."/>
            <person name="do Amaral A.M."/>
            <person name="Harakava R."/>
            <person name="de Oliveira J.C.F."/>
            <person name="Wood D."/>
            <person name="de Oliveira M.C."/>
            <person name="Miyaki C.Y."/>
            <person name="Takita M.A."/>
            <person name="da Silva A.C.R."/>
            <person name="Furlan L.R."/>
            <person name="Carraro D.M."/>
            <person name="Camarotte G."/>
            <person name="Almeida N.F. Jr."/>
            <person name="Carrer H."/>
            <person name="Coutinho L.L."/>
            <person name="El-Dorry H.A."/>
            <person name="Ferro M.I.T."/>
            <person name="Gagliardi P.R."/>
            <person name="Giglioti E."/>
            <person name="Goldman M.H.S."/>
            <person name="Goldman G.H."/>
            <person name="Kimura E.T."/>
            <person name="Ferro E.S."/>
            <person name="Kuramae E.E."/>
            <person name="Lemos E.G.M."/>
            <person name="Lemos M.V.F."/>
            <person name="Mauro S.M.Z."/>
            <person name="Machado M.A."/>
            <person name="Marino C.L."/>
            <person name="Menck C.F."/>
            <person name="Nunes L.R."/>
            <person name="Oliveira R.C."/>
            <person name="Pereira G.G."/>
            <person name="Siqueira W."/>
            <person name="de Souza A.A."/>
            <person name="Tsai S.M."/>
            <person name="Zanca A.S."/>
            <person name="Simpson A.J.G."/>
            <person name="Brumbley S.M."/>
            <person name="Setubal J.C."/>
        </authorList>
    </citation>
    <scope>NUCLEOTIDE SEQUENCE [LARGE SCALE GENOMIC DNA]</scope>
    <source>
        <strain evidence="2 3">CTCB07</strain>
    </source>
</reference>
<dbReference type="HOGENOM" id="CLU_1213609_0_0_11"/>
<sequence length="228" mass="24288">MNTNTIERTAVPRRYTVLGSLTASVGVLALSLGLGAGIANAGTAGTFDQQHVDSVHVSLSPNSNKLILGTNREDSTVAPEDGYYLGSEVDATSSLGTPAYDFTVKKYTPGSGTPIWQISKDQLTANARSVVWSGFAGLGNVPSDPSAVPEAARHDRAECGPQRVLQPERRTGHGVAVGEDPHHDHPGQPAGRLDGVDRLVRHPGCDRLRHGRCLEPLCVRFRTDHGNR</sequence>
<evidence type="ECO:0000313" key="3">
    <source>
        <dbReference type="Proteomes" id="UP000001306"/>
    </source>
</evidence>
<dbReference type="EMBL" id="AE016822">
    <property type="protein sequence ID" value="AAT89765.1"/>
    <property type="molecule type" value="Genomic_DNA"/>
</dbReference>
<dbReference type="AlphaFoldDB" id="Q6ACX9"/>
<accession>Q6ACX9</accession>
<protein>
    <submittedName>
        <fullName evidence="2">Uncharacterized protein</fullName>
    </submittedName>
</protein>
<keyword evidence="3" id="KW-1185">Reference proteome</keyword>
<dbReference type="KEGG" id="lxx:Lxx20580"/>